<sequence>MLKGGLGGAIELNVQQAIDNGLTSEAVAVISEYIVAIQIGFGDWNREKSRYGKKIKVKKTDRGGGDDVGAAFRVLAIIC</sequence>
<evidence type="ECO:0000313" key="1">
    <source>
        <dbReference type="EMBL" id="RAQ05651.1"/>
    </source>
</evidence>
<proteinExistence type="predicted"/>
<accession>A0AAQ0FEH7</accession>
<dbReference type="AlphaFoldDB" id="A0AAQ0FEH7"/>
<dbReference type="EMBL" id="QLUZ01000015">
    <property type="protein sequence ID" value="RAQ05651.1"/>
    <property type="molecule type" value="Genomic_DNA"/>
</dbReference>
<gene>
    <name evidence="1" type="ORF">DPR02_23860</name>
</gene>
<name>A0AAQ0FEH7_BURCE</name>
<dbReference type="Proteomes" id="UP000248899">
    <property type="component" value="Unassembled WGS sequence"/>
</dbReference>
<protein>
    <submittedName>
        <fullName evidence="1">Uncharacterized protein</fullName>
    </submittedName>
</protein>
<organism evidence="1 2">
    <name type="scientific">Burkholderia cepacia</name>
    <name type="common">Pseudomonas cepacia</name>
    <dbReference type="NCBI Taxonomy" id="292"/>
    <lineage>
        <taxon>Bacteria</taxon>
        <taxon>Pseudomonadati</taxon>
        <taxon>Pseudomonadota</taxon>
        <taxon>Betaproteobacteria</taxon>
        <taxon>Burkholderiales</taxon>
        <taxon>Burkholderiaceae</taxon>
        <taxon>Burkholderia</taxon>
        <taxon>Burkholderia cepacia complex</taxon>
    </lineage>
</organism>
<reference evidence="1 2" key="1">
    <citation type="submission" date="2018-06" db="EMBL/GenBank/DDBJ databases">
        <title>Towards the identification of Burkholderia cepacia strain which caused fatal septicemia.</title>
        <authorList>
            <person name="Bui L.A.T."/>
            <person name="Zakharova I.B."/>
            <person name="Shpak I.M."/>
            <person name="Teteryatnikova N."/>
            <person name="Ustinov D.V."/>
            <person name="Kuzyutina Y.A."/>
            <person name="Nguyen H.N."/>
            <person name="Antonov A.S."/>
            <person name="Avdyusheva E.F."/>
            <person name="Victorov D.V."/>
        </authorList>
    </citation>
    <scope>NUCLEOTIDE SEQUENCE [LARGE SCALE GENOMIC DNA]</scope>
    <source>
        <strain evidence="1 2">PT02</strain>
    </source>
</reference>
<comment type="caution">
    <text evidence="1">The sequence shown here is derived from an EMBL/GenBank/DDBJ whole genome shotgun (WGS) entry which is preliminary data.</text>
</comment>
<evidence type="ECO:0000313" key="2">
    <source>
        <dbReference type="Proteomes" id="UP000248899"/>
    </source>
</evidence>